<dbReference type="RefSeq" id="WP_069609549.1">
    <property type="nucleotide sequence ID" value="NZ_CP015218.1"/>
</dbReference>
<dbReference type="KEGG" id="laj:A0128_20125"/>
<organism evidence="3 4">
    <name type="scientific">Leptospira tipperaryensis</name>
    <dbReference type="NCBI Taxonomy" id="2564040"/>
    <lineage>
        <taxon>Bacteria</taxon>
        <taxon>Pseudomonadati</taxon>
        <taxon>Spirochaetota</taxon>
        <taxon>Spirochaetia</taxon>
        <taxon>Leptospirales</taxon>
        <taxon>Leptospiraceae</taxon>
        <taxon>Leptospira</taxon>
    </lineage>
</organism>
<keyword evidence="4" id="KW-1185">Reference proteome</keyword>
<keyword evidence="1" id="KW-0732">Signal</keyword>
<name>A0A1D7V3C5_9LEPT</name>
<dbReference type="InterPro" id="IPR007621">
    <property type="entry name" value="TPM_dom"/>
</dbReference>
<dbReference type="PANTHER" id="PTHR30373:SF2">
    <property type="entry name" value="UPF0603 PROTEIN YGCG"/>
    <property type="match status" value="1"/>
</dbReference>
<dbReference type="Gene3D" id="3.10.310.50">
    <property type="match status" value="1"/>
</dbReference>
<evidence type="ECO:0000313" key="4">
    <source>
        <dbReference type="Proteomes" id="UP000094197"/>
    </source>
</evidence>
<evidence type="ECO:0000313" key="3">
    <source>
        <dbReference type="EMBL" id="AOP36328.1"/>
    </source>
</evidence>
<dbReference type="Pfam" id="PF04536">
    <property type="entry name" value="TPM_phosphatase"/>
    <property type="match status" value="1"/>
</dbReference>
<feature type="signal peptide" evidence="1">
    <location>
        <begin position="1"/>
        <end position="23"/>
    </location>
</feature>
<dbReference type="Proteomes" id="UP000094197">
    <property type="component" value="Chromosome 2"/>
</dbReference>
<accession>A0A1D7V3C5</accession>
<evidence type="ECO:0000259" key="2">
    <source>
        <dbReference type="Pfam" id="PF04536"/>
    </source>
</evidence>
<proteinExistence type="predicted"/>
<dbReference type="OrthoDB" id="332306at2"/>
<evidence type="ECO:0000256" key="1">
    <source>
        <dbReference type="SAM" id="SignalP"/>
    </source>
</evidence>
<protein>
    <recommendedName>
        <fullName evidence="2">TPM domain-containing protein</fullName>
    </recommendedName>
</protein>
<dbReference type="EMBL" id="CP015218">
    <property type="protein sequence ID" value="AOP36328.1"/>
    <property type="molecule type" value="Genomic_DNA"/>
</dbReference>
<reference evidence="3 4" key="1">
    <citation type="submission" date="2016-04" db="EMBL/GenBank/DDBJ databases">
        <title>Complete genome seqeunce of Leptospira alstonii serovar Room22.</title>
        <authorList>
            <person name="Nally J.E."/>
            <person name="Bayles D.O."/>
            <person name="Hurley D."/>
            <person name="Fanning S."/>
            <person name="McMahon B.J."/>
            <person name="Arent Z."/>
        </authorList>
    </citation>
    <scope>NUCLEOTIDE SEQUENCE [LARGE SCALE GENOMIC DNA]</scope>
    <source>
        <strain evidence="3 4">GWTS #1</strain>
    </source>
</reference>
<sequence>MKFRILLVLFFAFSLLASSSIYSGIQKNSKADCSHDYANKLSVETKSMINLLCNSLYMETKFRLEVVIVALLDNLTEEEYAVKYFQKYAQSDISFSEYGIVVLISFSDRKIRIELGKIAAEKMSNSEAKEIIEKDFIPYFRQGQLNPGVSNGVKAIVDWFSIH</sequence>
<gene>
    <name evidence="3" type="ORF">A0128_20125</name>
</gene>
<feature type="domain" description="TPM" evidence="2">
    <location>
        <begin position="36"/>
        <end position="158"/>
    </location>
</feature>
<dbReference type="PANTHER" id="PTHR30373">
    <property type="entry name" value="UPF0603 PROTEIN YGCG"/>
    <property type="match status" value="1"/>
</dbReference>
<dbReference type="AlphaFoldDB" id="A0A1D7V3C5"/>
<feature type="chain" id="PRO_5009100489" description="TPM domain-containing protein" evidence="1">
    <location>
        <begin position="24"/>
        <end position="163"/>
    </location>
</feature>